<feature type="compositionally biased region" description="Polar residues" evidence="1">
    <location>
        <begin position="51"/>
        <end position="72"/>
    </location>
</feature>
<name>A0A5B0R2T6_PUCGR</name>
<feature type="region of interest" description="Disordered" evidence="1">
    <location>
        <begin position="51"/>
        <end position="90"/>
    </location>
</feature>
<feature type="region of interest" description="Disordered" evidence="1">
    <location>
        <begin position="1"/>
        <end position="30"/>
    </location>
</feature>
<comment type="caution">
    <text evidence="2">The sequence shown here is derived from an EMBL/GenBank/DDBJ whole genome shotgun (WGS) entry which is preliminary data.</text>
</comment>
<evidence type="ECO:0000313" key="2">
    <source>
        <dbReference type="EMBL" id="KAA1119719.1"/>
    </source>
</evidence>
<proteinExistence type="predicted"/>
<sequence length="105" mass="11214">MRKFFNRKRFSHDHGSAVIPSGTSSKPVDYTTQASSTLALSATNQETAALASGSVNHSQHCDSSTASLISTPSKEKELREKHTTNGGPVTLTVSPCRLAYRPALP</sequence>
<accession>A0A5B0R2T6</accession>
<feature type="compositionally biased region" description="Basic and acidic residues" evidence="1">
    <location>
        <begin position="73"/>
        <end position="83"/>
    </location>
</feature>
<dbReference type="Proteomes" id="UP000324748">
    <property type="component" value="Unassembled WGS sequence"/>
</dbReference>
<dbReference type="EMBL" id="VSWC01000001">
    <property type="protein sequence ID" value="KAA1119719.1"/>
    <property type="molecule type" value="Genomic_DNA"/>
</dbReference>
<evidence type="ECO:0000313" key="3">
    <source>
        <dbReference type="Proteomes" id="UP000324748"/>
    </source>
</evidence>
<dbReference type="AlphaFoldDB" id="A0A5B0R2T6"/>
<reference evidence="2 3" key="1">
    <citation type="submission" date="2019-05" db="EMBL/GenBank/DDBJ databases">
        <title>Emergence of the Ug99 lineage of the wheat stem rust pathogen through somatic hybridization.</title>
        <authorList>
            <person name="Li F."/>
            <person name="Upadhyaya N.M."/>
            <person name="Sperschneider J."/>
            <person name="Matny O."/>
            <person name="Nguyen-Phuc H."/>
            <person name="Mago R."/>
            <person name="Raley C."/>
            <person name="Miller M.E."/>
            <person name="Silverstein K.A.T."/>
            <person name="Henningsen E."/>
            <person name="Hirsch C.D."/>
            <person name="Visser B."/>
            <person name="Pretorius Z.A."/>
            <person name="Steffenson B.J."/>
            <person name="Schwessinger B."/>
            <person name="Dodds P.N."/>
            <person name="Figueroa M."/>
        </authorList>
    </citation>
    <scope>NUCLEOTIDE SEQUENCE [LARGE SCALE GENOMIC DNA]</scope>
    <source>
        <strain evidence="2">21-0</strain>
    </source>
</reference>
<keyword evidence="3" id="KW-1185">Reference proteome</keyword>
<gene>
    <name evidence="2" type="ORF">PGT21_032522</name>
</gene>
<organism evidence="2 3">
    <name type="scientific">Puccinia graminis f. sp. tritici</name>
    <dbReference type="NCBI Taxonomy" id="56615"/>
    <lineage>
        <taxon>Eukaryota</taxon>
        <taxon>Fungi</taxon>
        <taxon>Dikarya</taxon>
        <taxon>Basidiomycota</taxon>
        <taxon>Pucciniomycotina</taxon>
        <taxon>Pucciniomycetes</taxon>
        <taxon>Pucciniales</taxon>
        <taxon>Pucciniaceae</taxon>
        <taxon>Puccinia</taxon>
    </lineage>
</organism>
<evidence type="ECO:0000256" key="1">
    <source>
        <dbReference type="SAM" id="MobiDB-lite"/>
    </source>
</evidence>
<feature type="compositionally biased region" description="Polar residues" evidence="1">
    <location>
        <begin position="21"/>
        <end position="30"/>
    </location>
</feature>
<protein>
    <submittedName>
        <fullName evidence="2">Uncharacterized protein</fullName>
    </submittedName>
</protein>
<feature type="compositionally biased region" description="Basic residues" evidence="1">
    <location>
        <begin position="1"/>
        <end position="11"/>
    </location>
</feature>